<dbReference type="Proteomes" id="UP001281447">
    <property type="component" value="Unassembled WGS sequence"/>
</dbReference>
<dbReference type="PANTHER" id="PTHR10381">
    <property type="entry name" value="ATP-DEPENDENT CLP PROTEASE PROTEOLYTIC SUBUNIT"/>
    <property type="match status" value="1"/>
</dbReference>
<dbReference type="Pfam" id="PF00574">
    <property type="entry name" value="CLP_protease"/>
    <property type="match status" value="1"/>
</dbReference>
<dbReference type="GO" id="GO:0004252">
    <property type="term" value="F:serine-type endopeptidase activity"/>
    <property type="evidence" value="ECO:0007669"/>
    <property type="project" value="UniProtKB-EC"/>
</dbReference>
<evidence type="ECO:0000313" key="7">
    <source>
        <dbReference type="EMBL" id="MDY0396784.1"/>
    </source>
</evidence>
<name>A0ABU5CC53_9BACI</name>
<evidence type="ECO:0000256" key="6">
    <source>
        <dbReference type="RuleBase" id="RU003567"/>
    </source>
</evidence>
<reference evidence="7 8" key="1">
    <citation type="submission" date="2023-10" db="EMBL/GenBank/DDBJ databases">
        <title>Virgibacillus halophilus 5B73C genome.</title>
        <authorList>
            <person name="Miliotis G."/>
            <person name="Sengupta P."/>
            <person name="Hameed A."/>
            <person name="Chuvochina M."/>
            <person name="Mcdonagh F."/>
            <person name="Simpson A.C."/>
            <person name="Singh N.K."/>
            <person name="Rekha P.D."/>
            <person name="Raman K."/>
            <person name="Hugenholtz P."/>
            <person name="Venkateswaran K."/>
        </authorList>
    </citation>
    <scope>NUCLEOTIDE SEQUENCE [LARGE SCALE GENOMIC DNA]</scope>
    <source>
        <strain evidence="7 8">5B73C</strain>
    </source>
</reference>
<dbReference type="InterPro" id="IPR029045">
    <property type="entry name" value="ClpP/crotonase-like_dom_sf"/>
</dbReference>
<keyword evidence="4 7" id="KW-0378">Hydrolase</keyword>
<organism evidence="7 8">
    <name type="scientific">Tigheibacillus halophilus</name>
    <dbReference type="NCBI Taxonomy" id="361280"/>
    <lineage>
        <taxon>Bacteria</taxon>
        <taxon>Bacillati</taxon>
        <taxon>Bacillota</taxon>
        <taxon>Bacilli</taxon>
        <taxon>Bacillales</taxon>
        <taxon>Bacillaceae</taxon>
        <taxon>Tigheibacillus</taxon>
    </lineage>
</organism>
<dbReference type="PANTHER" id="PTHR10381:SF70">
    <property type="entry name" value="ATP-DEPENDENT CLP PROTEASE PROTEOLYTIC SUBUNIT"/>
    <property type="match status" value="1"/>
</dbReference>
<evidence type="ECO:0000256" key="3">
    <source>
        <dbReference type="ARBA" id="ARBA00022670"/>
    </source>
</evidence>
<keyword evidence="8" id="KW-1185">Reference proteome</keyword>
<accession>A0ABU5CC53</accession>
<evidence type="ECO:0000313" key="8">
    <source>
        <dbReference type="Proteomes" id="UP001281447"/>
    </source>
</evidence>
<proteinExistence type="inferred from homology"/>
<dbReference type="InterPro" id="IPR023562">
    <property type="entry name" value="ClpP/TepA"/>
</dbReference>
<evidence type="ECO:0000256" key="5">
    <source>
        <dbReference type="ARBA" id="ARBA00022825"/>
    </source>
</evidence>
<dbReference type="PRINTS" id="PR00127">
    <property type="entry name" value="CLPPROTEASEP"/>
</dbReference>
<comment type="similarity">
    <text evidence="1 6">Belongs to the peptidase S14 family.</text>
</comment>
<dbReference type="Gene3D" id="3.90.226.10">
    <property type="entry name" value="2-enoyl-CoA Hydratase, Chain A, domain 1"/>
    <property type="match status" value="1"/>
</dbReference>
<dbReference type="EMBL" id="JAWDIP010000004">
    <property type="protein sequence ID" value="MDY0396784.1"/>
    <property type="molecule type" value="Genomic_DNA"/>
</dbReference>
<keyword evidence="3 7" id="KW-0645">Protease</keyword>
<evidence type="ECO:0000256" key="1">
    <source>
        <dbReference type="ARBA" id="ARBA00007039"/>
    </source>
</evidence>
<dbReference type="NCBIfam" id="NF045542">
    <property type="entry name" value="Clp_rel_HeadMat"/>
    <property type="match status" value="1"/>
</dbReference>
<keyword evidence="5" id="KW-0720">Serine protease</keyword>
<protein>
    <recommendedName>
        <fullName evidence="6">ATP-dependent Clp protease proteolytic subunit</fullName>
    </recommendedName>
</protein>
<dbReference type="GO" id="GO:0006508">
    <property type="term" value="P:proteolysis"/>
    <property type="evidence" value="ECO:0007669"/>
    <property type="project" value="UniProtKB-KW"/>
</dbReference>
<sequence>MRVRKKIETALENANGDDLEIIVNSPGGSVFDGSEIYSTLKDYPGDSTVKIVGIAASAASVIAMAGKKISMSPTAQMMIHNSATGQYGDYRDMDKASEFLKSTNQSIINAYKIKSGKSNEELQAMMDEETWMTAQKAKEHHLIDEIMFEEGYQAVAAVDSPVLPKQVIDKVRNQGIHKPSTGIDGKMLDEALTNMKQEIVNELKNNQPNKPAKNGWLF</sequence>
<dbReference type="SUPFAM" id="SSF52096">
    <property type="entry name" value="ClpP/crotonase"/>
    <property type="match status" value="1"/>
</dbReference>
<evidence type="ECO:0000256" key="4">
    <source>
        <dbReference type="ARBA" id="ARBA00022801"/>
    </source>
</evidence>
<keyword evidence="2" id="KW-0963">Cytoplasm</keyword>
<gene>
    <name evidence="7" type="ORF">RWE15_23910</name>
</gene>
<dbReference type="CDD" id="cd07016">
    <property type="entry name" value="S14_ClpP_1"/>
    <property type="match status" value="1"/>
</dbReference>
<evidence type="ECO:0000256" key="2">
    <source>
        <dbReference type="ARBA" id="ARBA00022490"/>
    </source>
</evidence>
<comment type="caution">
    <text evidence="7">The sequence shown here is derived from an EMBL/GenBank/DDBJ whole genome shotgun (WGS) entry which is preliminary data.</text>
</comment>
<dbReference type="InterPro" id="IPR001907">
    <property type="entry name" value="ClpP"/>
</dbReference>